<dbReference type="Proteomes" id="UP000799776">
    <property type="component" value="Unassembled WGS sequence"/>
</dbReference>
<evidence type="ECO:0000256" key="2">
    <source>
        <dbReference type="ARBA" id="ARBA00022737"/>
    </source>
</evidence>
<name>A0A9P4HVC3_9PEZI</name>
<feature type="compositionally biased region" description="Low complexity" evidence="3">
    <location>
        <begin position="320"/>
        <end position="331"/>
    </location>
</feature>
<keyword evidence="6" id="KW-1185">Reference proteome</keyword>
<dbReference type="InterPro" id="IPR001611">
    <property type="entry name" value="Leu-rich_rpt"/>
</dbReference>
<dbReference type="SMART" id="SM00369">
    <property type="entry name" value="LRR_TYP"/>
    <property type="match status" value="4"/>
</dbReference>
<dbReference type="GO" id="GO:0005737">
    <property type="term" value="C:cytoplasm"/>
    <property type="evidence" value="ECO:0007669"/>
    <property type="project" value="TreeGrafter"/>
</dbReference>
<dbReference type="EMBL" id="ML978727">
    <property type="protein sequence ID" value="KAF2085925.1"/>
    <property type="molecule type" value="Genomic_DNA"/>
</dbReference>
<dbReference type="InterPro" id="IPR019487">
    <property type="entry name" value="RAM_signalling_pathway_SOG2"/>
</dbReference>
<dbReference type="SUPFAM" id="SSF52058">
    <property type="entry name" value="L domain-like"/>
    <property type="match status" value="1"/>
</dbReference>
<dbReference type="PANTHER" id="PTHR48051:SF54">
    <property type="entry name" value="LEUCINE-RICH REPEAT-CONTAINING PROTEIN"/>
    <property type="match status" value="1"/>
</dbReference>
<evidence type="ECO:0000259" key="4">
    <source>
        <dbReference type="Pfam" id="PF23598"/>
    </source>
</evidence>
<dbReference type="InterPro" id="IPR055414">
    <property type="entry name" value="LRR_R13L4/SHOC2-like"/>
</dbReference>
<evidence type="ECO:0000313" key="5">
    <source>
        <dbReference type="EMBL" id="KAF2085925.1"/>
    </source>
</evidence>
<sequence>MPPLGSMELKSFFGKFGEAVQGKEDKHEDVYEPRILEHAEVFMQGEDAVRARKRRNRSVRINSVEDIPNIVTQYARIRAMSEDQIPEGPSDEEVIALARDAVEAARQDANGQDNVAAQDQPRGGITIDLRHRDLKRIPDEVVDIIKDGLERCGKVPLQRLFGLALAHNWLESLPLRLAECTRLRYLNLRYNEIHIFPAAVLELTTLEILDLRMNKIRHIPEEISNLTSLKFLVLEKNKIERVPLCVGDLKNLQLLKLSQNPLKFPPPKVFEITEDDKQLPERERERLITTNVKTFLRETSERQRPRAEAETDSSESNVETPRPQRTRTGGRFPVKPSISSMEAFADPKSGSSPGNPPPIPTRSHYRVQSQQTASTRRPPITPLAIANERNRSHSEGAGSANIRAKRMGMVTRKTSDLARVEESSLRAAGHLRVNSSDSLSKVQADKTNVHANTGDAPRQKSLFMRPLSDVIEHKPWSDDYDKVVNSFRMSVTLTVDFLLPVENLLRAANIPSHHALMNCFDQTQHVLKVVGGLLRRYDALAEEEEDLADQLFGQLLQDSARLIDSHIELTALLNESFEEISRYCDDPGVKRIFQRLVNAQYMSAVDARNASASLGMVFNEHNDEMNRDKHRSDRSTTPTQNWPNPDIRTAIPNQYDGSTSIPNTPRNYNGTPPLSTSNTLRANTISSSLAATPRSGESFATIGTVSMSRSNTMQNVDESDEEGLFEGIWQKLSNACQLTLQTLPSCHQKFIEAYTVATRDPEPTRTSVQRWSRVIEKSSAVHQAAAQLHQTLKSIKLRDAEFRSSQQFWQMCTTYVKSWSDLASAVKEIGQLGHIPDDIKSVMKPIQRAVKDASVSITTSPWSHLAVRGDNTTSYAQSYHSVHPSDASSNSLSSGSTYNSNGYVASHYANNSGYTTVPATPLSAALGAAAQATVPSTPGHAPTVSNDGPLTGAFSGNVFERADHYLRQTRRRI</sequence>
<feature type="region of interest" description="Disordered" evidence="3">
    <location>
        <begin position="293"/>
        <end position="400"/>
    </location>
</feature>
<dbReference type="PANTHER" id="PTHR48051">
    <property type="match status" value="1"/>
</dbReference>
<feature type="domain" description="Disease resistance R13L4/SHOC-2-like LRR" evidence="4">
    <location>
        <begin position="179"/>
        <end position="258"/>
    </location>
</feature>
<proteinExistence type="predicted"/>
<dbReference type="Gene3D" id="3.80.10.10">
    <property type="entry name" value="Ribonuclease Inhibitor"/>
    <property type="match status" value="1"/>
</dbReference>
<dbReference type="AlphaFoldDB" id="A0A9P4HVC3"/>
<reference evidence="5" key="1">
    <citation type="journal article" date="2020" name="Stud. Mycol.">
        <title>101 Dothideomycetes genomes: a test case for predicting lifestyles and emergence of pathogens.</title>
        <authorList>
            <person name="Haridas S."/>
            <person name="Albert R."/>
            <person name="Binder M."/>
            <person name="Bloem J."/>
            <person name="Labutti K."/>
            <person name="Salamov A."/>
            <person name="Andreopoulos B."/>
            <person name="Baker S."/>
            <person name="Barry K."/>
            <person name="Bills G."/>
            <person name="Bluhm B."/>
            <person name="Cannon C."/>
            <person name="Castanera R."/>
            <person name="Culley D."/>
            <person name="Daum C."/>
            <person name="Ezra D."/>
            <person name="Gonzalez J."/>
            <person name="Henrissat B."/>
            <person name="Kuo A."/>
            <person name="Liang C."/>
            <person name="Lipzen A."/>
            <person name="Lutzoni F."/>
            <person name="Magnuson J."/>
            <person name="Mondo S."/>
            <person name="Nolan M."/>
            <person name="Ohm R."/>
            <person name="Pangilinan J."/>
            <person name="Park H.-J."/>
            <person name="Ramirez L."/>
            <person name="Alfaro M."/>
            <person name="Sun H."/>
            <person name="Tritt A."/>
            <person name="Yoshinaga Y."/>
            <person name="Zwiers L.-H."/>
            <person name="Turgeon B."/>
            <person name="Goodwin S."/>
            <person name="Spatafora J."/>
            <person name="Crous P."/>
            <person name="Grigoriev I."/>
        </authorList>
    </citation>
    <scope>NUCLEOTIDE SEQUENCE</scope>
    <source>
        <strain evidence="5">CBS 121410</strain>
    </source>
</reference>
<accession>A0A9P4HVC3</accession>
<dbReference type="InterPro" id="IPR050216">
    <property type="entry name" value="LRR_domain-containing"/>
</dbReference>
<dbReference type="Pfam" id="PF10428">
    <property type="entry name" value="SOG2"/>
    <property type="match status" value="1"/>
</dbReference>
<protein>
    <recommendedName>
        <fullName evidence="4">Disease resistance R13L4/SHOC-2-like LRR domain-containing protein</fullName>
    </recommendedName>
</protein>
<gene>
    <name evidence="5" type="ORF">K490DRAFT_67212</name>
</gene>
<dbReference type="InterPro" id="IPR032675">
    <property type="entry name" value="LRR_dom_sf"/>
</dbReference>
<evidence type="ECO:0000256" key="1">
    <source>
        <dbReference type="ARBA" id="ARBA00022614"/>
    </source>
</evidence>
<evidence type="ECO:0000313" key="6">
    <source>
        <dbReference type="Proteomes" id="UP000799776"/>
    </source>
</evidence>
<feature type="compositionally biased region" description="Basic and acidic residues" evidence="3">
    <location>
        <begin position="624"/>
        <end position="634"/>
    </location>
</feature>
<feature type="compositionally biased region" description="Basic and acidic residues" evidence="3">
    <location>
        <begin position="295"/>
        <end position="309"/>
    </location>
</feature>
<feature type="region of interest" description="Disordered" evidence="3">
    <location>
        <begin position="624"/>
        <end position="648"/>
    </location>
</feature>
<dbReference type="PROSITE" id="PS51450">
    <property type="entry name" value="LRR"/>
    <property type="match status" value="1"/>
</dbReference>
<keyword evidence="2" id="KW-0677">Repeat</keyword>
<comment type="caution">
    <text evidence="5">The sequence shown here is derived from an EMBL/GenBank/DDBJ whole genome shotgun (WGS) entry which is preliminary data.</text>
</comment>
<keyword evidence="1" id="KW-0433">Leucine-rich repeat</keyword>
<organism evidence="5 6">
    <name type="scientific">Saccharata proteae CBS 121410</name>
    <dbReference type="NCBI Taxonomy" id="1314787"/>
    <lineage>
        <taxon>Eukaryota</taxon>
        <taxon>Fungi</taxon>
        <taxon>Dikarya</taxon>
        <taxon>Ascomycota</taxon>
        <taxon>Pezizomycotina</taxon>
        <taxon>Dothideomycetes</taxon>
        <taxon>Dothideomycetes incertae sedis</taxon>
        <taxon>Botryosphaeriales</taxon>
        <taxon>Saccharataceae</taxon>
        <taxon>Saccharata</taxon>
    </lineage>
</organism>
<dbReference type="OrthoDB" id="1394818at2759"/>
<dbReference type="InterPro" id="IPR003591">
    <property type="entry name" value="Leu-rich_rpt_typical-subtyp"/>
</dbReference>
<evidence type="ECO:0000256" key="3">
    <source>
        <dbReference type="SAM" id="MobiDB-lite"/>
    </source>
</evidence>
<feature type="compositionally biased region" description="Polar residues" evidence="3">
    <location>
        <begin position="366"/>
        <end position="375"/>
    </location>
</feature>
<dbReference type="Pfam" id="PF23598">
    <property type="entry name" value="LRR_14"/>
    <property type="match status" value="1"/>
</dbReference>